<dbReference type="GO" id="GO:0003700">
    <property type="term" value="F:DNA-binding transcription factor activity"/>
    <property type="evidence" value="ECO:0007669"/>
    <property type="project" value="InterPro"/>
</dbReference>
<reference key="1">
    <citation type="submission" date="2010-11" db="EMBL/GenBank/DDBJ databases">
        <title>The complete genome of Bacteroides helcogenes P 36-108.</title>
        <authorList>
            <consortium name="US DOE Joint Genome Institute (JGI-PGF)"/>
            <person name="Lucas S."/>
            <person name="Copeland A."/>
            <person name="Lapidus A."/>
            <person name="Bruce D."/>
            <person name="Goodwin L."/>
            <person name="Pitluck S."/>
            <person name="Kyrpides N."/>
            <person name="Mavromatis K."/>
            <person name="Ivanova N."/>
            <person name="Zeytun A."/>
            <person name="Brettin T."/>
            <person name="Detter J.C."/>
            <person name="Tapia R."/>
            <person name="Han C."/>
            <person name="Land M."/>
            <person name="Hauser L."/>
            <person name="Markowitz V."/>
            <person name="Cheng J.-F."/>
            <person name="Hugenholtz P."/>
            <person name="Woyke T."/>
            <person name="Wu D."/>
            <person name="Gronow S."/>
            <person name="Wellnitz S."/>
            <person name="Brambilla E."/>
            <person name="Klenk H.-P."/>
            <person name="Eisen J.A."/>
        </authorList>
    </citation>
    <scope>NUCLEOTIDE SEQUENCE</scope>
    <source>
        <strain>P 36-108</strain>
    </source>
</reference>
<dbReference type="RefSeq" id="WP_013546518.1">
    <property type="nucleotide sequence ID" value="NC_014933.1"/>
</dbReference>
<dbReference type="Pfam" id="PF12833">
    <property type="entry name" value="HTH_18"/>
    <property type="match status" value="1"/>
</dbReference>
<reference evidence="5 6" key="2">
    <citation type="journal article" date="2011" name="Stand. Genomic Sci.">
        <title>Complete genome sequence of Bacteroides helcogenes type strain (P 36-108).</title>
        <authorList>
            <person name="Pati A."/>
            <person name="Gronow S."/>
            <person name="Zeytun A."/>
            <person name="Lapidus A."/>
            <person name="Nolan M."/>
            <person name="Hammon N."/>
            <person name="Deshpande S."/>
            <person name="Cheng J.F."/>
            <person name="Tapia R."/>
            <person name="Han C."/>
            <person name="Goodwin L."/>
            <person name="Pitluck S."/>
            <person name="Liolios K."/>
            <person name="Pagani I."/>
            <person name="Ivanova N."/>
            <person name="Mavromatis K."/>
            <person name="Chen A."/>
            <person name="Palaniappan K."/>
            <person name="Land M."/>
            <person name="Hauser L."/>
            <person name="Chang Y.J."/>
            <person name="Jeffries C.D."/>
            <person name="Detter J.C."/>
            <person name="Brambilla E."/>
            <person name="Rohde M."/>
            <person name="Goker M."/>
            <person name="Woyke T."/>
            <person name="Bristow J."/>
            <person name="Eisen J.A."/>
            <person name="Markowitz V."/>
            <person name="Hugenholtz P."/>
            <person name="Kyrpides N.C."/>
            <person name="Klenk H.P."/>
            <person name="Lucas S."/>
        </authorList>
    </citation>
    <scope>NUCLEOTIDE SEQUENCE [LARGE SCALE GENOMIC DNA]</scope>
    <source>
        <strain evidence="6">ATCC 35417 / DSM 20613 / JCM 6297 / CCUG 15421 / P 36-108</strain>
    </source>
</reference>
<dbReference type="Gene3D" id="1.10.10.60">
    <property type="entry name" value="Homeodomain-like"/>
    <property type="match status" value="1"/>
</dbReference>
<dbReference type="KEGG" id="bhl:Bache_0888"/>
<dbReference type="EMBL" id="CP002352">
    <property type="protein sequence ID" value="ADV42905.1"/>
    <property type="molecule type" value="Genomic_DNA"/>
</dbReference>
<feature type="domain" description="HTH araC/xylS-type" evidence="4">
    <location>
        <begin position="195"/>
        <end position="296"/>
    </location>
</feature>
<organism evidence="5 6">
    <name type="scientific">Bacteroides helcogenes (strain ATCC 35417 / DSM 20613 / JCM 6297 / CCUG 15421 / P 36-108)</name>
    <dbReference type="NCBI Taxonomy" id="693979"/>
    <lineage>
        <taxon>Bacteria</taxon>
        <taxon>Pseudomonadati</taxon>
        <taxon>Bacteroidota</taxon>
        <taxon>Bacteroidia</taxon>
        <taxon>Bacteroidales</taxon>
        <taxon>Bacteroidaceae</taxon>
        <taxon>Bacteroides</taxon>
    </lineage>
</organism>
<evidence type="ECO:0000259" key="4">
    <source>
        <dbReference type="PROSITE" id="PS01124"/>
    </source>
</evidence>
<dbReference type="Proteomes" id="UP000008630">
    <property type="component" value="Chromosome"/>
</dbReference>
<dbReference type="PATRIC" id="fig|693979.3.peg.944"/>
<keyword evidence="6" id="KW-1185">Reference proteome</keyword>
<evidence type="ECO:0000313" key="6">
    <source>
        <dbReference type="Proteomes" id="UP000008630"/>
    </source>
</evidence>
<protein>
    <submittedName>
        <fullName evidence="5">Transcriptional regulator, AraC family</fullName>
    </submittedName>
</protein>
<dbReference type="InterPro" id="IPR018060">
    <property type="entry name" value="HTH_AraC"/>
</dbReference>
<dbReference type="PANTHER" id="PTHR43280:SF32">
    <property type="entry name" value="TRANSCRIPTIONAL REGULATORY PROTEIN"/>
    <property type="match status" value="1"/>
</dbReference>
<evidence type="ECO:0000256" key="2">
    <source>
        <dbReference type="ARBA" id="ARBA00023125"/>
    </source>
</evidence>
<accession>E6SQ00</accession>
<dbReference type="InterPro" id="IPR009057">
    <property type="entry name" value="Homeodomain-like_sf"/>
</dbReference>
<dbReference type="PANTHER" id="PTHR43280">
    <property type="entry name" value="ARAC-FAMILY TRANSCRIPTIONAL REGULATOR"/>
    <property type="match status" value="1"/>
</dbReference>
<dbReference type="HOGENOM" id="CLU_000445_88_11_10"/>
<dbReference type="PROSITE" id="PS01124">
    <property type="entry name" value="HTH_ARAC_FAMILY_2"/>
    <property type="match status" value="1"/>
</dbReference>
<dbReference type="SMART" id="SM00342">
    <property type="entry name" value="HTH_ARAC"/>
    <property type="match status" value="1"/>
</dbReference>
<keyword evidence="1" id="KW-0805">Transcription regulation</keyword>
<keyword evidence="3" id="KW-0804">Transcription</keyword>
<gene>
    <name evidence="5" type="ordered locus">Bache_0888</name>
</gene>
<sequence length="296" mass="34241">MGTIKANQIEDYCSMVGAEILHPLVNVIDFSKLPPILFSGLRRLFGYYAIYLKGTKYTELQYGRNTYDYQDGTLVFFAPGQVAGSEDDGKYHQVDGYCLIFHPDLVKDTPIADLLSKYTFFAYDTNEALHLQESEKLILIDCLNKIEYELHHQDEMSTTTIVDYIKLILDYSTRFYNRQFETRKVEMQDILVRFERLLNDYFANKQSNQGLPTVQYFADKLCLSTNYFSDLIKKSTGISASKHIQRKTLDTATTLLLSSGKTINEIANMLGFQYPQHFTSWLKKQTGYTPLAFRER</sequence>
<dbReference type="GO" id="GO:0043565">
    <property type="term" value="F:sequence-specific DNA binding"/>
    <property type="evidence" value="ECO:0007669"/>
    <property type="project" value="InterPro"/>
</dbReference>
<dbReference type="STRING" id="693979.Bache_0888"/>
<dbReference type="OrthoDB" id="2600165at2"/>
<name>E6SQ00_BACT6</name>
<dbReference type="AlphaFoldDB" id="E6SQ00"/>
<proteinExistence type="predicted"/>
<evidence type="ECO:0000256" key="3">
    <source>
        <dbReference type="ARBA" id="ARBA00023163"/>
    </source>
</evidence>
<evidence type="ECO:0000256" key="1">
    <source>
        <dbReference type="ARBA" id="ARBA00023015"/>
    </source>
</evidence>
<evidence type="ECO:0000313" key="5">
    <source>
        <dbReference type="EMBL" id="ADV42905.1"/>
    </source>
</evidence>
<keyword evidence="2" id="KW-0238">DNA-binding</keyword>
<dbReference type="eggNOG" id="COG2207">
    <property type="taxonomic scope" value="Bacteria"/>
</dbReference>
<dbReference type="SUPFAM" id="SSF46689">
    <property type="entry name" value="Homeodomain-like"/>
    <property type="match status" value="1"/>
</dbReference>